<accession>A0A4U0X3H8</accession>
<dbReference type="InterPro" id="IPR011611">
    <property type="entry name" value="PfkB_dom"/>
</dbReference>
<sequence>MSRTNLVVLGGINIDLVMTTARAPAAGESKMGTSLGKYVGGKAANIAMAAYRASHGVFEVSEEESTAGDTASTARAWSQDLLDGVSVYLNGAVGQDSYGIWLLEQLALGGVDVSQVQRIAGEETATAMVIVETTTGESRGVAFHGAGDKWKMPDGTSISCMATGSKPDLVICQMSVPQNEVFQVLAAATREGVDTILNPSPALELPDCVYANVTHLVMNQSEAALLCPRGVQLAHGSAVHAEVADLFLQLGVKNVIITLAAEGAYYTTSVGQRGLVEAEKNVEVVDATGAGCVLAHTRKPSILDSGHRLTKISDTFLGAYAVEYVRQKREGKWVAEKAVRLGCKAAAKPLTHSGAQEYM</sequence>
<protein>
    <recommendedName>
        <fullName evidence="3">Carbohydrate kinase PfkB domain-containing protein</fullName>
    </recommendedName>
</protein>
<evidence type="ECO:0000256" key="1">
    <source>
        <dbReference type="ARBA" id="ARBA00022679"/>
    </source>
</evidence>
<dbReference type="AlphaFoldDB" id="A0A4U0X3H8"/>
<keyword evidence="2" id="KW-0418">Kinase</keyword>
<reference evidence="4 5" key="1">
    <citation type="submission" date="2017-03" db="EMBL/GenBank/DDBJ databases">
        <title>Genomes of endolithic fungi from Antarctica.</title>
        <authorList>
            <person name="Coleine C."/>
            <person name="Masonjones S."/>
            <person name="Stajich J.E."/>
        </authorList>
    </citation>
    <scope>NUCLEOTIDE SEQUENCE [LARGE SCALE GENOMIC DNA]</scope>
    <source>
        <strain evidence="4 5">CCFEE 5184</strain>
    </source>
</reference>
<keyword evidence="1" id="KW-0808">Transferase</keyword>
<dbReference type="OrthoDB" id="415590at2759"/>
<dbReference type="PRINTS" id="PR00990">
    <property type="entry name" value="RIBOKINASE"/>
</dbReference>
<evidence type="ECO:0000313" key="4">
    <source>
        <dbReference type="EMBL" id="TKA70904.1"/>
    </source>
</evidence>
<dbReference type="PANTHER" id="PTHR10584:SF166">
    <property type="entry name" value="RIBOKINASE"/>
    <property type="match status" value="1"/>
</dbReference>
<dbReference type="Proteomes" id="UP000309340">
    <property type="component" value="Unassembled WGS sequence"/>
</dbReference>
<dbReference type="InterPro" id="IPR029056">
    <property type="entry name" value="Ribokinase-like"/>
</dbReference>
<evidence type="ECO:0000313" key="5">
    <source>
        <dbReference type="Proteomes" id="UP000309340"/>
    </source>
</evidence>
<name>A0A4U0X3H8_9PEZI</name>
<keyword evidence="5" id="KW-1185">Reference proteome</keyword>
<dbReference type="Gene3D" id="3.40.1190.20">
    <property type="match status" value="1"/>
</dbReference>
<dbReference type="InterPro" id="IPR002139">
    <property type="entry name" value="Ribo/fructo_kinase"/>
</dbReference>
<dbReference type="SUPFAM" id="SSF53613">
    <property type="entry name" value="Ribokinase-like"/>
    <property type="match status" value="1"/>
</dbReference>
<proteinExistence type="predicted"/>
<evidence type="ECO:0000259" key="3">
    <source>
        <dbReference type="Pfam" id="PF00294"/>
    </source>
</evidence>
<comment type="caution">
    <text evidence="4">The sequence shown here is derived from an EMBL/GenBank/DDBJ whole genome shotgun (WGS) entry which is preliminary data.</text>
</comment>
<dbReference type="EMBL" id="NAJQ01000377">
    <property type="protein sequence ID" value="TKA70904.1"/>
    <property type="molecule type" value="Genomic_DNA"/>
</dbReference>
<evidence type="ECO:0000256" key="2">
    <source>
        <dbReference type="ARBA" id="ARBA00022777"/>
    </source>
</evidence>
<dbReference type="Pfam" id="PF00294">
    <property type="entry name" value="PfkB"/>
    <property type="match status" value="1"/>
</dbReference>
<dbReference type="PANTHER" id="PTHR10584">
    <property type="entry name" value="SUGAR KINASE"/>
    <property type="match status" value="1"/>
</dbReference>
<gene>
    <name evidence="4" type="ORF">B0A55_07487</name>
</gene>
<organism evidence="4 5">
    <name type="scientific">Friedmanniomyces simplex</name>
    <dbReference type="NCBI Taxonomy" id="329884"/>
    <lineage>
        <taxon>Eukaryota</taxon>
        <taxon>Fungi</taxon>
        <taxon>Dikarya</taxon>
        <taxon>Ascomycota</taxon>
        <taxon>Pezizomycotina</taxon>
        <taxon>Dothideomycetes</taxon>
        <taxon>Dothideomycetidae</taxon>
        <taxon>Mycosphaerellales</taxon>
        <taxon>Teratosphaeriaceae</taxon>
        <taxon>Friedmanniomyces</taxon>
    </lineage>
</organism>
<dbReference type="GO" id="GO:0006796">
    <property type="term" value="P:phosphate-containing compound metabolic process"/>
    <property type="evidence" value="ECO:0007669"/>
    <property type="project" value="UniProtKB-ARBA"/>
</dbReference>
<dbReference type="GO" id="GO:0016301">
    <property type="term" value="F:kinase activity"/>
    <property type="evidence" value="ECO:0007669"/>
    <property type="project" value="UniProtKB-KW"/>
</dbReference>
<feature type="domain" description="Carbohydrate kinase PfkB" evidence="3">
    <location>
        <begin position="4"/>
        <end position="291"/>
    </location>
</feature>
<dbReference type="STRING" id="329884.A0A4U0X3H8"/>